<dbReference type="AlphaFoldDB" id="A0A1I1NCU0"/>
<dbReference type="Proteomes" id="UP000199207">
    <property type="component" value="Unassembled WGS sequence"/>
</dbReference>
<protein>
    <submittedName>
        <fullName evidence="1">Uncharacterized protein</fullName>
    </submittedName>
</protein>
<evidence type="ECO:0000313" key="1">
    <source>
        <dbReference type="EMBL" id="SFC92603.1"/>
    </source>
</evidence>
<gene>
    <name evidence="1" type="ORF">SAMN05421773_107222</name>
</gene>
<sequence>MAGCCVRCTTAAALVNEPAEAADDRTRANTNNPRK</sequence>
<name>A0A1I1NCU0_9ACTN</name>
<accession>A0A1I1NCU0</accession>
<evidence type="ECO:0000313" key="2">
    <source>
        <dbReference type="Proteomes" id="UP000199207"/>
    </source>
</evidence>
<organism evidence="1 2">
    <name type="scientific">Streptomyces aidingensis</name>
    <dbReference type="NCBI Taxonomy" id="910347"/>
    <lineage>
        <taxon>Bacteria</taxon>
        <taxon>Bacillati</taxon>
        <taxon>Actinomycetota</taxon>
        <taxon>Actinomycetes</taxon>
        <taxon>Kitasatosporales</taxon>
        <taxon>Streptomycetaceae</taxon>
        <taxon>Streptomyces</taxon>
    </lineage>
</organism>
<proteinExistence type="predicted"/>
<reference evidence="1 2" key="1">
    <citation type="submission" date="2016-10" db="EMBL/GenBank/DDBJ databases">
        <authorList>
            <person name="de Groot N.N."/>
        </authorList>
    </citation>
    <scope>NUCLEOTIDE SEQUENCE [LARGE SCALE GENOMIC DNA]</scope>
    <source>
        <strain evidence="1 2">CGMCC 4.5739</strain>
    </source>
</reference>
<keyword evidence="2" id="KW-1185">Reference proteome</keyword>
<dbReference type="EMBL" id="FOLM01000007">
    <property type="protein sequence ID" value="SFC92603.1"/>
    <property type="molecule type" value="Genomic_DNA"/>
</dbReference>